<dbReference type="Pfam" id="PF04748">
    <property type="entry name" value="Polysacc_deac_2"/>
    <property type="match status" value="1"/>
</dbReference>
<evidence type="ECO:0000313" key="3">
    <source>
        <dbReference type="Proteomes" id="UP000177876"/>
    </source>
</evidence>
<dbReference type="EMBL" id="MELK01000053">
    <property type="protein sequence ID" value="OFW55533.1"/>
    <property type="molecule type" value="Genomic_DNA"/>
</dbReference>
<accession>A0A1F2WFB4</accession>
<dbReference type="PANTHER" id="PTHR30105">
    <property type="entry name" value="UNCHARACTERIZED YIBQ-RELATED"/>
    <property type="match status" value="1"/>
</dbReference>
<proteinExistence type="predicted"/>
<dbReference type="GO" id="GO:0005975">
    <property type="term" value="P:carbohydrate metabolic process"/>
    <property type="evidence" value="ECO:0007669"/>
    <property type="project" value="InterPro"/>
</dbReference>
<sequence length="311" mass="34045">MDDYLKVDAITDIQKRLRREQMLKRRKKACVVLGLAFLLAGVFLFSSIGPLGFVFFPKSTAILQEQPDVPDENQAVVTAKAGLLEKDSNPAAPTIAIVVDDTGSAPANLDKWLEVDAPLTFATMPFTQATHELAETLYEAGYRIMMHIPTENDSPNSFSATGQLTVGMSREIVFATLDDDLAQIPHVTGINNHQGGKGCNDLSLMAFECEWAKGRGLFVVDSDSSTASKVSKAANGLGMPRRLNQLFIDHQNEPDYIRSIMRRLADIARRNGTAIGICHFHRPNTPTIVGEMVGVLKAEGIHFAFVEDISN</sequence>
<protein>
    <recommendedName>
        <fullName evidence="4">Divergent polysaccharide deacetylase family protein</fullName>
    </recommendedName>
</protein>
<dbReference type="Proteomes" id="UP000177876">
    <property type="component" value="Unassembled WGS sequence"/>
</dbReference>
<dbReference type="InterPro" id="IPR011330">
    <property type="entry name" value="Glyco_hydro/deAcase_b/a-brl"/>
</dbReference>
<gene>
    <name evidence="2" type="ORF">A2Y75_09470</name>
</gene>
<dbReference type="SUPFAM" id="SSF88713">
    <property type="entry name" value="Glycoside hydrolase/deacetylase"/>
    <property type="match status" value="1"/>
</dbReference>
<dbReference type="Gene3D" id="3.20.20.370">
    <property type="entry name" value="Glycoside hydrolase/deacetylase"/>
    <property type="match status" value="1"/>
</dbReference>
<dbReference type="InterPro" id="IPR006837">
    <property type="entry name" value="Divergent_DAC"/>
</dbReference>
<evidence type="ECO:0000313" key="2">
    <source>
        <dbReference type="EMBL" id="OFW55533.1"/>
    </source>
</evidence>
<keyword evidence="1" id="KW-0812">Transmembrane</keyword>
<keyword evidence="1" id="KW-1133">Transmembrane helix</keyword>
<dbReference type="PANTHER" id="PTHR30105:SF2">
    <property type="entry name" value="DIVERGENT POLYSACCHARIDE DEACETYLASE SUPERFAMILY"/>
    <property type="match status" value="1"/>
</dbReference>
<reference evidence="2 3" key="1">
    <citation type="journal article" date="2016" name="Nat. Commun.">
        <title>Thousands of microbial genomes shed light on interconnected biogeochemical processes in an aquifer system.</title>
        <authorList>
            <person name="Anantharaman K."/>
            <person name="Brown C.T."/>
            <person name="Hug L.A."/>
            <person name="Sharon I."/>
            <person name="Castelle C.J."/>
            <person name="Probst A.J."/>
            <person name="Thomas B.C."/>
            <person name="Singh A."/>
            <person name="Wilkins M.J."/>
            <person name="Karaoz U."/>
            <person name="Brodie E.L."/>
            <person name="Williams K.H."/>
            <person name="Hubbard S.S."/>
            <person name="Banfield J.F."/>
        </authorList>
    </citation>
    <scope>NUCLEOTIDE SEQUENCE [LARGE SCALE GENOMIC DNA]</scope>
</reference>
<organism evidence="2 3">
    <name type="scientific">Candidatus Solincola sediminis</name>
    <dbReference type="NCBI Taxonomy" id="1797199"/>
    <lineage>
        <taxon>Bacteria</taxon>
        <taxon>Bacillati</taxon>
        <taxon>Actinomycetota</taxon>
        <taxon>Candidatus Geothermincolia</taxon>
        <taxon>Candidatus Geothermincolales</taxon>
        <taxon>Candidatus Geothermincolaceae</taxon>
        <taxon>Candidatus Solincola</taxon>
    </lineage>
</organism>
<feature type="transmembrane region" description="Helical" evidence="1">
    <location>
        <begin position="29"/>
        <end position="56"/>
    </location>
</feature>
<evidence type="ECO:0000256" key="1">
    <source>
        <dbReference type="SAM" id="Phobius"/>
    </source>
</evidence>
<evidence type="ECO:0008006" key="4">
    <source>
        <dbReference type="Google" id="ProtNLM"/>
    </source>
</evidence>
<dbReference type="CDD" id="cd10936">
    <property type="entry name" value="CE4_DAC2"/>
    <property type="match status" value="1"/>
</dbReference>
<dbReference type="AlphaFoldDB" id="A0A1F2WFB4"/>
<comment type="caution">
    <text evidence="2">The sequence shown here is derived from an EMBL/GenBank/DDBJ whole genome shotgun (WGS) entry which is preliminary data.</text>
</comment>
<dbReference type="STRING" id="1797197.A2Y75_09470"/>
<keyword evidence="1" id="KW-0472">Membrane</keyword>
<name>A0A1F2WFB4_9ACTN</name>